<dbReference type="InterPro" id="IPR003607">
    <property type="entry name" value="HD/PDEase_dom"/>
</dbReference>
<dbReference type="Pfam" id="PF01966">
    <property type="entry name" value="HD"/>
    <property type="match status" value="1"/>
</dbReference>
<dbReference type="CDD" id="cd00077">
    <property type="entry name" value="HDc"/>
    <property type="match status" value="1"/>
</dbReference>
<feature type="non-terminal residue" evidence="2">
    <location>
        <position position="682"/>
    </location>
</feature>
<gene>
    <name evidence="2" type="ORF">HYY20_10300</name>
</gene>
<name>A0A932CQ76_UNCTE</name>
<reference evidence="2" key="1">
    <citation type="submission" date="2020-07" db="EMBL/GenBank/DDBJ databases">
        <title>Huge and variable diversity of episymbiotic CPR bacteria and DPANN archaea in groundwater ecosystems.</title>
        <authorList>
            <person name="He C.Y."/>
            <person name="Keren R."/>
            <person name="Whittaker M."/>
            <person name="Farag I.F."/>
            <person name="Doudna J."/>
            <person name="Cate J.H.D."/>
            <person name="Banfield J.F."/>
        </authorList>
    </citation>
    <scope>NUCLEOTIDE SEQUENCE</scope>
    <source>
        <strain evidence="2">NC_groundwater_672_Ag_B-0.1um_62_36</strain>
    </source>
</reference>
<dbReference type="EMBL" id="JACPRF010000312">
    <property type="protein sequence ID" value="MBI2877261.1"/>
    <property type="molecule type" value="Genomic_DNA"/>
</dbReference>
<evidence type="ECO:0000313" key="3">
    <source>
        <dbReference type="Proteomes" id="UP000769766"/>
    </source>
</evidence>
<dbReference type="InterPro" id="IPR006674">
    <property type="entry name" value="HD_domain"/>
</dbReference>
<comment type="caution">
    <text evidence="2">The sequence shown here is derived from an EMBL/GenBank/DDBJ whole genome shotgun (WGS) entry which is preliminary data.</text>
</comment>
<accession>A0A932CQ76</accession>
<dbReference type="Proteomes" id="UP000769766">
    <property type="component" value="Unassembled WGS sequence"/>
</dbReference>
<organism evidence="2 3">
    <name type="scientific">Tectimicrobiota bacterium</name>
    <dbReference type="NCBI Taxonomy" id="2528274"/>
    <lineage>
        <taxon>Bacteria</taxon>
        <taxon>Pseudomonadati</taxon>
        <taxon>Nitrospinota/Tectimicrobiota group</taxon>
        <taxon>Candidatus Tectimicrobiota</taxon>
    </lineage>
</organism>
<dbReference type="SUPFAM" id="SSF109604">
    <property type="entry name" value="HD-domain/PDEase-like"/>
    <property type="match status" value="1"/>
</dbReference>
<feature type="domain" description="HD/PDEase" evidence="1">
    <location>
        <begin position="104"/>
        <end position="310"/>
    </location>
</feature>
<protein>
    <submittedName>
        <fullName evidence="2">HD domain-containing protein</fullName>
    </submittedName>
</protein>
<proteinExistence type="predicted"/>
<evidence type="ECO:0000313" key="2">
    <source>
        <dbReference type="EMBL" id="MBI2877261.1"/>
    </source>
</evidence>
<dbReference type="SMART" id="SM00471">
    <property type="entry name" value="HDc"/>
    <property type="match status" value="1"/>
</dbReference>
<dbReference type="InterPro" id="IPR043128">
    <property type="entry name" value="Rev_trsase/Diguanyl_cyclase"/>
</dbReference>
<dbReference type="AlphaFoldDB" id="A0A932CQ76"/>
<evidence type="ECO:0000259" key="1">
    <source>
        <dbReference type="SMART" id="SM00471"/>
    </source>
</evidence>
<sequence length="682" mass="76423">MREYHPSELAPEGLSYIEAATGQKLILFEDVLRGRYRGLPDGSDELERLREEFLRTLEDRLPPRDKLDRRGLLTATADTFYQAFSQASRGEWPSLPADTRRGANRSTLADHSLLTSAIATGLIQEALSRGKAPDVIVRASPSLTPEELFHLTRIAALAHDLGKLPPSKHRERGRQAVARLLSPRLSQELVEAVADVAFRHHDARYYREAGQGPLGFFEEAICHADTASGGDRISELFREHWTKVFEEIAQLRGEHGFLRYPTSGEAILTLLSRMKDWEEEAFGASPPLSLILADVDRVKGYVFESARLPEVRGASRILDQLNREGIEERLAHEGVLYQGQRYPLAPEAILYAAGGGALILAPACLAETIATALEQLYLERTGWATISIASCPLHLFELPYGFTPYQSWFDRLRPHWEGAQEAERAALDAYLSPLSPEEAQGIQDGTTALFQRFLKTKRFGEITSRLNYRLKRAKEEREEVPIPAITPFARLCSSCQTRPATHLELQPQELSLCEVCRDKREVGARRSQDPNHGKGFFVNGFLRYLRENQEEGCRRYQEAMDRRGGADRIEVASDLASLGNCAIGRAQGYVGVLYADGNDIGSQLEQISTPAEYRLFARTLRETVEACVFHGLSEHLEPRQTQDQQGQKELIHPFEIVTIGGDDLFLIVPADRALRIALSICQ</sequence>
<dbReference type="Gene3D" id="3.30.70.270">
    <property type="match status" value="1"/>
</dbReference>